<organism evidence="2 3">
    <name type="scientific">Chryseobacterium kwangjuense</name>
    <dbReference type="NCBI Taxonomy" id="267125"/>
    <lineage>
        <taxon>Bacteria</taxon>
        <taxon>Pseudomonadati</taxon>
        <taxon>Bacteroidota</taxon>
        <taxon>Flavobacteriia</taxon>
        <taxon>Flavobacteriales</taxon>
        <taxon>Weeksellaceae</taxon>
        <taxon>Chryseobacterium group</taxon>
        <taxon>Chryseobacterium</taxon>
    </lineage>
</organism>
<evidence type="ECO:0008006" key="4">
    <source>
        <dbReference type="Google" id="ProtNLM"/>
    </source>
</evidence>
<dbReference type="Gene3D" id="2.180.10.10">
    <property type="entry name" value="RHS repeat-associated core"/>
    <property type="match status" value="1"/>
</dbReference>
<feature type="signal peptide" evidence="1">
    <location>
        <begin position="1"/>
        <end position="18"/>
    </location>
</feature>
<dbReference type="AlphaFoldDB" id="A0A135W1C1"/>
<accession>A0A135W1C1</accession>
<gene>
    <name evidence="2" type="ORF">AU378_21620</name>
</gene>
<dbReference type="OrthoDB" id="9814627at2"/>
<protein>
    <recommendedName>
        <fullName evidence="4">YD repeat-containing protein</fullName>
    </recommendedName>
</protein>
<reference evidence="2 3" key="2">
    <citation type="journal article" date="2016" name="Genome Announc.">
        <title>Draft Genome Sequence of a Biocontrol Rhizobacterium, Chryseobacterium kwangjuense Strain KJ1R5, Isolated from Pepper (Capsicum annuum).</title>
        <authorList>
            <person name="Jeong J.J."/>
            <person name="Park H."/>
            <person name="Park B.H."/>
            <person name="Mannaa M."/>
            <person name="Sang M.K."/>
            <person name="Choi I.G."/>
            <person name="Kim K.D."/>
        </authorList>
    </citation>
    <scope>NUCLEOTIDE SEQUENCE [LARGE SCALE GENOMIC DNA]</scope>
    <source>
        <strain evidence="2 3">KJ1R5</strain>
    </source>
</reference>
<reference evidence="3" key="1">
    <citation type="submission" date="2015-12" db="EMBL/GenBank/DDBJ databases">
        <title>Genome sequence of a biocontrol rhizobacterium Chryseobacterium kwangjuense strain KJ1R5 isolated from pepper (Capsicum annuum L.).</title>
        <authorList>
            <person name="Jeong J.-J."/>
            <person name="Park H."/>
            <person name="Mannaa M."/>
            <person name="Sang M.K."/>
            <person name="Choi I.-G."/>
            <person name="Kim K.D."/>
        </authorList>
    </citation>
    <scope>NUCLEOTIDE SEQUENCE [LARGE SCALE GENOMIC DNA]</scope>
    <source>
        <strain evidence="3">KJ1R5</strain>
    </source>
</reference>
<proteinExistence type="predicted"/>
<evidence type="ECO:0000313" key="2">
    <source>
        <dbReference type="EMBL" id="KXH78734.1"/>
    </source>
</evidence>
<evidence type="ECO:0000313" key="3">
    <source>
        <dbReference type="Proteomes" id="UP000070513"/>
    </source>
</evidence>
<sequence length="1018" mass="116083">MKKNIALFSTLLSFLFQAQGIQNYKNFGDNFFPQSPNTTPFAVTGKYPVNMYKGVPVINIPLFSTKKGQSNFTMSLDYNVKSVKPSTVPTWTGLGWNLNVGGSITRIVNGGVDEVYTYISSTIPYNHFSYLDNYSTLDNPNWDTQQGMNNFFAINYDSNLPNRFPTVVPAPDEFIINVGGITGSFYLNEKGKWIGRTREGRTFKVEHQYKNDFKLPENIIVGTEYNTIPKYYTLKRILYGFNIIMDDGTKYVFGLDDTAIEFSSTPEQVDTSFNPQIIPASWQVKEIIHPDGTNTKFTYVRDDRSVFVVNRSGNVSWDKNGSLFGNISNETSSGQPFILSSNRLNNVFLTKVEGEDFIVNLNRSMANQKEYDELEFSANPWIPPYTHHLSSYDNHKHWYKLDNISVTDKAGKTIKDIAFTYNNDPNDRLLLNNLLINSLEKYTFQYNAQKLPKYTSDKIDGWGFYNGNNFESDHFSLYTMTPDQQKNIYQNIYPNYKTPNLNLTKSQTLEHIIYPTGGKTSFEYELNDYSKYGDKDMSQNSLKLYTTSTVKEIGGGLRIKKIKSCNENNNCFNKTYSYVNDDGSSSSGILPYKPIYLIEGSEPSINYSFWDFNSNSYQSLKDEDNSVGYSKVTEIDDNGGKKETYFTNFDNEGSNDTRGRAYMGWGIPAFYKQLPYTSYSLMRGKPLKEVVWSNVKKISETNYTYVQQQDYLRAYTSIHKRFSQSIGTPGSSFQNAGTWYAILLDAHYINFNTSFLFQKKTVVDNVESIETNTYNYLYNTLTSQTTTDNDNSYTSTYKYASDINNQLMLNAYMVGIPVVSEVKKNNKMVAKTNNVYPTTLPTVQTGNLILPVSISSYDLQTNLPSEEVMFDQYDNKGNLTKYTTRGGNTTGIVWGYNKTLPIVKIEGKDTALFMSMFDTDMVGLSNASNSDINQPTEDVFIAKLSLFQKRQFNMEVSITTYTYNPLIGVTSITPPSGIREVYVYDTANRLKEVKQLDKDAAGNPVYKIVKEFNYNYKN</sequence>
<dbReference type="Proteomes" id="UP000070513">
    <property type="component" value="Unassembled WGS sequence"/>
</dbReference>
<dbReference type="RefSeq" id="WP_062653919.1">
    <property type="nucleotide sequence ID" value="NZ_LPUR01000020.1"/>
</dbReference>
<name>A0A135W1C1_9FLAO</name>
<comment type="caution">
    <text evidence="2">The sequence shown here is derived from an EMBL/GenBank/DDBJ whole genome shotgun (WGS) entry which is preliminary data.</text>
</comment>
<evidence type="ECO:0000256" key="1">
    <source>
        <dbReference type="SAM" id="SignalP"/>
    </source>
</evidence>
<feature type="chain" id="PRO_5007467405" description="YD repeat-containing protein" evidence="1">
    <location>
        <begin position="19"/>
        <end position="1018"/>
    </location>
</feature>
<keyword evidence="1" id="KW-0732">Signal</keyword>
<dbReference type="EMBL" id="LPUR01000020">
    <property type="protein sequence ID" value="KXH78734.1"/>
    <property type="molecule type" value="Genomic_DNA"/>
</dbReference>